<gene>
    <name evidence="1" type="primary">AVEN_69920_1</name>
    <name evidence="1" type="ORF">CDAR_97801</name>
</gene>
<keyword evidence="1" id="KW-0548">Nucleotidyltransferase</keyword>
<dbReference type="EMBL" id="BPLQ01000358">
    <property type="protein sequence ID" value="GIX70320.1"/>
    <property type="molecule type" value="Genomic_DNA"/>
</dbReference>
<organism evidence="1 2">
    <name type="scientific">Caerostris darwini</name>
    <dbReference type="NCBI Taxonomy" id="1538125"/>
    <lineage>
        <taxon>Eukaryota</taxon>
        <taxon>Metazoa</taxon>
        <taxon>Ecdysozoa</taxon>
        <taxon>Arthropoda</taxon>
        <taxon>Chelicerata</taxon>
        <taxon>Arachnida</taxon>
        <taxon>Araneae</taxon>
        <taxon>Araneomorphae</taxon>
        <taxon>Entelegynae</taxon>
        <taxon>Araneoidea</taxon>
        <taxon>Araneidae</taxon>
        <taxon>Caerostris</taxon>
    </lineage>
</organism>
<name>A0AAV4MEP4_9ARAC</name>
<keyword evidence="2" id="KW-1185">Reference proteome</keyword>
<dbReference type="AlphaFoldDB" id="A0AAV4MEP4"/>
<comment type="caution">
    <text evidence="1">The sequence shown here is derived from an EMBL/GenBank/DDBJ whole genome shotgun (WGS) entry which is preliminary data.</text>
</comment>
<accession>A0AAV4MEP4</accession>
<sequence>MTPVKRTFSQILFEDESMPFQDCDDELIGECSQRFLENSQFFEDLMQNFQSGGGISDAEVVDLNDAVIVLKKSRRKNKKYQAEEVIFKARVDPERLPSGIAGVPLGTIIGAVRQLFLTIVERTTETLAPTDLIRFYIQDNHLDHPISTTIMPVSDLTIEKILSEILKVPQSKKSIQLDSGFKVEVITIRRSVGAGRSKVANISLDRLRKKSIFSIPTDDDNLCCAKEIVFALAHAKKDSTAMEAMRKHNRPALKKSAQELHEAAGVPLEPCTFQEVTYKGKERPSRINLWHHDNHYDVIKSVNGFFGSSYYCENCEKPYSHCESHRCPKACYICLRMSCPPGQDAKMQELRQTLCI</sequence>
<dbReference type="Proteomes" id="UP001054837">
    <property type="component" value="Unassembled WGS sequence"/>
</dbReference>
<keyword evidence="1" id="KW-0239">DNA-directed DNA polymerase</keyword>
<dbReference type="GO" id="GO:0003887">
    <property type="term" value="F:DNA-directed DNA polymerase activity"/>
    <property type="evidence" value="ECO:0007669"/>
    <property type="project" value="UniProtKB-KW"/>
</dbReference>
<proteinExistence type="predicted"/>
<evidence type="ECO:0000313" key="1">
    <source>
        <dbReference type="EMBL" id="GIX70320.1"/>
    </source>
</evidence>
<keyword evidence="1" id="KW-0808">Transferase</keyword>
<reference evidence="1 2" key="1">
    <citation type="submission" date="2021-06" db="EMBL/GenBank/DDBJ databases">
        <title>Caerostris darwini draft genome.</title>
        <authorList>
            <person name="Kono N."/>
            <person name="Arakawa K."/>
        </authorList>
    </citation>
    <scope>NUCLEOTIDE SEQUENCE [LARGE SCALE GENOMIC DNA]</scope>
</reference>
<evidence type="ECO:0000313" key="2">
    <source>
        <dbReference type="Proteomes" id="UP001054837"/>
    </source>
</evidence>
<protein>
    <submittedName>
        <fullName evidence="1">DNA-directed DNA polymerase</fullName>
    </submittedName>
</protein>